<keyword evidence="4" id="KW-1185">Reference proteome</keyword>
<accession>A0ABW6ML71</accession>
<dbReference type="InterPro" id="IPR032260">
    <property type="entry name" value="DUF5060"/>
</dbReference>
<evidence type="ECO:0000313" key="4">
    <source>
        <dbReference type="Proteomes" id="UP001601303"/>
    </source>
</evidence>
<dbReference type="Proteomes" id="UP001601303">
    <property type="component" value="Unassembled WGS sequence"/>
</dbReference>
<dbReference type="PANTHER" id="PTHR37836">
    <property type="entry name" value="LMO1036 PROTEIN"/>
    <property type="match status" value="1"/>
</dbReference>
<name>A0ABW6ML71_9ACTN</name>
<organism evidence="3 4">
    <name type="scientific">Streptomyces hokutonensis</name>
    <dbReference type="NCBI Taxonomy" id="1306990"/>
    <lineage>
        <taxon>Bacteria</taxon>
        <taxon>Bacillati</taxon>
        <taxon>Actinomycetota</taxon>
        <taxon>Actinomycetes</taxon>
        <taxon>Kitasatosporales</taxon>
        <taxon>Streptomycetaceae</taxon>
        <taxon>Streptomyces</taxon>
    </lineage>
</organism>
<dbReference type="PANTHER" id="PTHR37836:SF3">
    <property type="entry name" value="ENDOGLUCANASE"/>
    <property type="match status" value="1"/>
</dbReference>
<dbReference type="Pfam" id="PF16586">
    <property type="entry name" value="DUF5060"/>
    <property type="match status" value="1"/>
</dbReference>
<evidence type="ECO:0000259" key="1">
    <source>
        <dbReference type="Pfam" id="PF13204"/>
    </source>
</evidence>
<protein>
    <submittedName>
        <fullName evidence="3">DUF4038 domain-containing protein</fullName>
    </submittedName>
</protein>
<feature type="domain" description="Apiosidase-like catalytic" evidence="1">
    <location>
        <begin position="117"/>
        <end position="439"/>
    </location>
</feature>
<proteinExistence type="predicted"/>
<comment type="caution">
    <text evidence="3">The sequence shown here is derived from an EMBL/GenBank/DDBJ whole genome shotgun (WGS) entry which is preliminary data.</text>
</comment>
<dbReference type="InterPro" id="IPR025277">
    <property type="entry name" value="Apiosidase-like_cat_dom"/>
</dbReference>
<dbReference type="InterPro" id="IPR013783">
    <property type="entry name" value="Ig-like_fold"/>
</dbReference>
<dbReference type="RefSeq" id="WP_388115095.1">
    <property type="nucleotide sequence ID" value="NZ_JBIAHM010000027.1"/>
</dbReference>
<dbReference type="Gene3D" id="3.20.20.80">
    <property type="entry name" value="Glycosidases"/>
    <property type="match status" value="1"/>
</dbReference>
<evidence type="ECO:0000313" key="3">
    <source>
        <dbReference type="EMBL" id="MFE9606434.1"/>
    </source>
</evidence>
<dbReference type="EMBL" id="JBIAHM010000027">
    <property type="protein sequence ID" value="MFE9606434.1"/>
    <property type="molecule type" value="Genomic_DNA"/>
</dbReference>
<gene>
    <name evidence="3" type="ORF">ACFYNQ_48835</name>
</gene>
<feature type="domain" description="DUF5060" evidence="2">
    <location>
        <begin position="14"/>
        <end position="81"/>
    </location>
</feature>
<dbReference type="SUPFAM" id="SSF51445">
    <property type="entry name" value="(Trans)glycosidases"/>
    <property type="match status" value="1"/>
</dbReference>
<dbReference type="Gene3D" id="2.60.40.10">
    <property type="entry name" value="Immunoglobulins"/>
    <property type="match status" value="1"/>
</dbReference>
<dbReference type="Pfam" id="PF13204">
    <property type="entry name" value="Apiosidase"/>
    <property type="match status" value="1"/>
</dbReference>
<dbReference type="InterPro" id="IPR017853">
    <property type="entry name" value="GH"/>
</dbReference>
<sequence>MSRARPDADPVTAPWRGTEITLTGVRDHANPYTDVDVWADFTHESGTVLRRPAFWDGGRDWKIRFASPEPAGRWTWRSDSNCLTDEGLSGRTGTLDVRPATDDGDSFHRHGFWRMSPGGRSLVHADGTPALLVADTAWALPWRATEEQVTQYAADRRAKGFNAALLMSVQPDMDARGPRDRTADEGFDVGFEDLPAGHVNVLNPAYFQYLDRLTGILRDHGIVPVLQPLFHGFGWKGLRVAGPVVPPQEYARYCRYLVARYGAAPTVYLVGADGEGGEPQIAAGGAEIGRWDGYRQPCGIHYRPHSANRAHQSESWLHFQWCQTGHMGGHVQERVADMWRNTPPKAIANGEPTYENTGRPGRASGWWQGHEAWSNLCAGGTMGVVYGAASLWQWRLHADEPGHEDHFLAEHAGWREALDYEGSRHVGRISRILDGLPLTDMRPDWRSTLAPRGLSVPGELYLCYAEEGGPLIITDPENVPLPYRVVDPRTGATVRVGVRATAGDPVPDEGGAPRVYICHARRGS</sequence>
<reference evidence="3 4" key="1">
    <citation type="submission" date="2024-10" db="EMBL/GenBank/DDBJ databases">
        <title>The Natural Products Discovery Center: Release of the First 8490 Sequenced Strains for Exploring Actinobacteria Biosynthetic Diversity.</title>
        <authorList>
            <person name="Kalkreuter E."/>
            <person name="Kautsar S.A."/>
            <person name="Yang D."/>
            <person name="Bader C.D."/>
            <person name="Teijaro C.N."/>
            <person name="Fluegel L."/>
            <person name="Davis C.M."/>
            <person name="Simpson J.R."/>
            <person name="Lauterbach L."/>
            <person name="Steele A.D."/>
            <person name="Gui C."/>
            <person name="Meng S."/>
            <person name="Li G."/>
            <person name="Viehrig K."/>
            <person name="Ye F."/>
            <person name="Su P."/>
            <person name="Kiefer A.F."/>
            <person name="Nichols A."/>
            <person name="Cepeda A.J."/>
            <person name="Yan W."/>
            <person name="Fan B."/>
            <person name="Jiang Y."/>
            <person name="Adhikari A."/>
            <person name="Zheng C.-J."/>
            <person name="Schuster L."/>
            <person name="Cowan T.M."/>
            <person name="Smanski M.J."/>
            <person name="Chevrette M.G."/>
            <person name="De Carvalho L.P.S."/>
            <person name="Shen B."/>
        </authorList>
    </citation>
    <scope>NUCLEOTIDE SEQUENCE [LARGE SCALE GENOMIC DNA]</scope>
    <source>
        <strain evidence="3 4">NPDC006488</strain>
    </source>
</reference>
<evidence type="ECO:0000259" key="2">
    <source>
        <dbReference type="Pfam" id="PF16586"/>
    </source>
</evidence>